<protein>
    <recommendedName>
        <fullName evidence="3">Lipoprotein</fullName>
    </recommendedName>
</protein>
<reference evidence="1 2" key="1">
    <citation type="submission" date="2016-10" db="EMBL/GenBank/DDBJ databases">
        <authorList>
            <person name="de Groot N.N."/>
        </authorList>
    </citation>
    <scope>NUCLEOTIDE SEQUENCE [LARGE SCALE GENOMIC DNA]</scope>
    <source>
        <strain evidence="1 2">DSM 28010</strain>
    </source>
</reference>
<dbReference type="EMBL" id="FNEB01000002">
    <property type="protein sequence ID" value="SDI30539.1"/>
    <property type="molecule type" value="Genomic_DNA"/>
</dbReference>
<proteinExistence type="predicted"/>
<gene>
    <name evidence="1" type="ORF">SAMN05421850_102144</name>
</gene>
<dbReference type="Proteomes" id="UP000199340">
    <property type="component" value="Unassembled WGS sequence"/>
</dbReference>
<keyword evidence="2" id="KW-1185">Reference proteome</keyword>
<dbReference type="AlphaFoldDB" id="A0A1G8JGX7"/>
<dbReference type="OrthoDB" id="8096244at2"/>
<evidence type="ECO:0008006" key="3">
    <source>
        <dbReference type="Google" id="ProtNLM"/>
    </source>
</evidence>
<sequence length="143" mass="14746">MRRSIVFAALASGVLSGCVLTGGEHTRSFVEQRDAISACIGTIKGTLPQGSQVRLDTTLRNGKYTVRVLPGGAISAADAGAINACAAERIASGAVAYPDPNTARARAEAELNQMYYGTAPTSGCPPRSSVMVGGKQYCVGTHQ</sequence>
<dbReference type="STRING" id="490829.SAMN05421850_102144"/>
<evidence type="ECO:0000313" key="2">
    <source>
        <dbReference type="Proteomes" id="UP000199340"/>
    </source>
</evidence>
<accession>A0A1G8JGX7</accession>
<organism evidence="1 2">
    <name type="scientific">Lutimaribacter saemankumensis</name>
    <dbReference type="NCBI Taxonomy" id="490829"/>
    <lineage>
        <taxon>Bacteria</taxon>
        <taxon>Pseudomonadati</taxon>
        <taxon>Pseudomonadota</taxon>
        <taxon>Alphaproteobacteria</taxon>
        <taxon>Rhodobacterales</taxon>
        <taxon>Roseobacteraceae</taxon>
        <taxon>Lutimaribacter</taxon>
    </lineage>
</organism>
<evidence type="ECO:0000313" key="1">
    <source>
        <dbReference type="EMBL" id="SDI30539.1"/>
    </source>
</evidence>
<dbReference type="RefSeq" id="WP_139170476.1">
    <property type="nucleotide sequence ID" value="NZ_FNEB01000002.1"/>
</dbReference>
<name>A0A1G8JGX7_9RHOB</name>
<dbReference type="PROSITE" id="PS51257">
    <property type="entry name" value="PROKAR_LIPOPROTEIN"/>
    <property type="match status" value="1"/>
</dbReference>